<dbReference type="InterPro" id="IPR036388">
    <property type="entry name" value="WH-like_DNA-bd_sf"/>
</dbReference>
<comment type="caution">
    <text evidence="5">The sequence shown here is derived from an EMBL/GenBank/DDBJ whole genome shotgun (WGS) entry which is preliminary data.</text>
</comment>
<dbReference type="RefSeq" id="WP_380052672.1">
    <property type="nucleotide sequence ID" value="NZ_JBHLTC010000035.1"/>
</dbReference>
<dbReference type="PROSITE" id="PS50995">
    <property type="entry name" value="HTH_MARR_2"/>
    <property type="match status" value="1"/>
</dbReference>
<evidence type="ECO:0000256" key="1">
    <source>
        <dbReference type="ARBA" id="ARBA00023015"/>
    </source>
</evidence>
<dbReference type="InterPro" id="IPR023187">
    <property type="entry name" value="Tscrpt_reg_MarR-type_CS"/>
</dbReference>
<sequence>MSAEEADETLAEAFWAVARQLRQMSRESLAPWDVSPSQARAIRVLDHHGPVRLRDLAERLHIAPRSATEVVDDLEQRGLVARQADPNDRRATLVELTAKGAEVSDGIRQARVAEADAYFRELDEADRADLVRILRSLRKPETS</sequence>
<dbReference type="SMART" id="SM00347">
    <property type="entry name" value="HTH_MARR"/>
    <property type="match status" value="1"/>
</dbReference>
<keyword evidence="3" id="KW-0804">Transcription</keyword>
<dbReference type="Pfam" id="PF01047">
    <property type="entry name" value="MarR"/>
    <property type="match status" value="1"/>
</dbReference>
<evidence type="ECO:0000313" key="5">
    <source>
        <dbReference type="EMBL" id="MFC0627660.1"/>
    </source>
</evidence>
<dbReference type="EMBL" id="JBHLTC010000035">
    <property type="protein sequence ID" value="MFC0627660.1"/>
    <property type="molecule type" value="Genomic_DNA"/>
</dbReference>
<dbReference type="InterPro" id="IPR039422">
    <property type="entry name" value="MarR/SlyA-like"/>
</dbReference>
<reference evidence="5 6" key="1">
    <citation type="submission" date="2024-09" db="EMBL/GenBank/DDBJ databases">
        <authorList>
            <person name="Sun Q."/>
            <person name="Mori K."/>
        </authorList>
    </citation>
    <scope>NUCLEOTIDE SEQUENCE [LARGE SCALE GENOMIC DNA]</scope>
    <source>
        <strain evidence="5 6">CGMCC 1.15906</strain>
    </source>
</reference>
<dbReference type="Proteomes" id="UP001589890">
    <property type="component" value="Unassembled WGS sequence"/>
</dbReference>
<dbReference type="InterPro" id="IPR000835">
    <property type="entry name" value="HTH_MarR-typ"/>
</dbReference>
<evidence type="ECO:0000259" key="4">
    <source>
        <dbReference type="PROSITE" id="PS50995"/>
    </source>
</evidence>
<feature type="domain" description="HTH marR-type" evidence="4">
    <location>
        <begin position="7"/>
        <end position="139"/>
    </location>
</feature>
<dbReference type="PANTHER" id="PTHR33164">
    <property type="entry name" value="TRANSCRIPTIONAL REGULATOR, MARR FAMILY"/>
    <property type="match status" value="1"/>
</dbReference>
<keyword evidence="1" id="KW-0805">Transcription regulation</keyword>
<dbReference type="PRINTS" id="PR00598">
    <property type="entry name" value="HTHMARR"/>
</dbReference>
<proteinExistence type="predicted"/>
<accession>A0ABV6QSN9</accession>
<protein>
    <submittedName>
        <fullName evidence="5">MarR family winged helix-turn-helix transcriptional regulator</fullName>
    </submittedName>
</protein>
<dbReference type="PANTHER" id="PTHR33164:SF57">
    <property type="entry name" value="MARR-FAMILY TRANSCRIPTIONAL REGULATOR"/>
    <property type="match status" value="1"/>
</dbReference>
<evidence type="ECO:0000256" key="3">
    <source>
        <dbReference type="ARBA" id="ARBA00023163"/>
    </source>
</evidence>
<gene>
    <name evidence="5" type="ORF">ACFFGN_26540</name>
</gene>
<name>A0ABV6QSN9_9ACTN</name>
<keyword evidence="2" id="KW-0238">DNA-binding</keyword>
<dbReference type="PROSITE" id="PS01117">
    <property type="entry name" value="HTH_MARR_1"/>
    <property type="match status" value="1"/>
</dbReference>
<evidence type="ECO:0000256" key="2">
    <source>
        <dbReference type="ARBA" id="ARBA00023125"/>
    </source>
</evidence>
<dbReference type="Gene3D" id="1.10.10.10">
    <property type="entry name" value="Winged helix-like DNA-binding domain superfamily/Winged helix DNA-binding domain"/>
    <property type="match status" value="1"/>
</dbReference>
<keyword evidence="6" id="KW-1185">Reference proteome</keyword>
<dbReference type="InterPro" id="IPR036390">
    <property type="entry name" value="WH_DNA-bd_sf"/>
</dbReference>
<organism evidence="5 6">
    <name type="scientific">Kribbella deserti</name>
    <dbReference type="NCBI Taxonomy" id="1926257"/>
    <lineage>
        <taxon>Bacteria</taxon>
        <taxon>Bacillati</taxon>
        <taxon>Actinomycetota</taxon>
        <taxon>Actinomycetes</taxon>
        <taxon>Propionibacteriales</taxon>
        <taxon>Kribbellaceae</taxon>
        <taxon>Kribbella</taxon>
    </lineage>
</organism>
<dbReference type="SUPFAM" id="SSF46785">
    <property type="entry name" value="Winged helix' DNA-binding domain"/>
    <property type="match status" value="1"/>
</dbReference>
<evidence type="ECO:0000313" key="6">
    <source>
        <dbReference type="Proteomes" id="UP001589890"/>
    </source>
</evidence>